<dbReference type="AlphaFoldDB" id="A0A8J2NNV8"/>
<dbReference type="Proteomes" id="UP000708208">
    <property type="component" value="Unassembled WGS sequence"/>
</dbReference>
<proteinExistence type="predicted"/>
<evidence type="ECO:0000313" key="2">
    <source>
        <dbReference type="Proteomes" id="UP000708208"/>
    </source>
</evidence>
<sequence>LVAKQAKTLERLRPKLSHDQPGLDFSSLWVECIVI</sequence>
<protein>
    <submittedName>
        <fullName evidence="1">Uncharacterized protein</fullName>
    </submittedName>
</protein>
<feature type="non-terminal residue" evidence="1">
    <location>
        <position position="1"/>
    </location>
</feature>
<organism evidence="1 2">
    <name type="scientific">Allacma fusca</name>
    <dbReference type="NCBI Taxonomy" id="39272"/>
    <lineage>
        <taxon>Eukaryota</taxon>
        <taxon>Metazoa</taxon>
        <taxon>Ecdysozoa</taxon>
        <taxon>Arthropoda</taxon>
        <taxon>Hexapoda</taxon>
        <taxon>Collembola</taxon>
        <taxon>Symphypleona</taxon>
        <taxon>Sminthuridae</taxon>
        <taxon>Allacma</taxon>
    </lineage>
</organism>
<comment type="caution">
    <text evidence="1">The sequence shown here is derived from an EMBL/GenBank/DDBJ whole genome shotgun (WGS) entry which is preliminary data.</text>
</comment>
<evidence type="ECO:0000313" key="1">
    <source>
        <dbReference type="EMBL" id="CAG7720151.1"/>
    </source>
</evidence>
<dbReference type="EMBL" id="CAJVCH010067783">
    <property type="protein sequence ID" value="CAG7720151.1"/>
    <property type="molecule type" value="Genomic_DNA"/>
</dbReference>
<reference evidence="1" key="1">
    <citation type="submission" date="2021-06" db="EMBL/GenBank/DDBJ databases">
        <authorList>
            <person name="Hodson N. C."/>
            <person name="Mongue J. A."/>
            <person name="Jaron S. K."/>
        </authorList>
    </citation>
    <scope>NUCLEOTIDE SEQUENCE</scope>
</reference>
<keyword evidence="2" id="KW-1185">Reference proteome</keyword>
<accession>A0A8J2NNV8</accession>
<name>A0A8J2NNV8_9HEXA</name>
<gene>
    <name evidence="1" type="ORF">AFUS01_LOCUS9437</name>
</gene>